<comment type="caution">
    <text evidence="1">The sequence shown here is derived from an EMBL/GenBank/DDBJ whole genome shotgun (WGS) entry which is preliminary data.</text>
</comment>
<proteinExistence type="predicted"/>
<reference evidence="1 2" key="1">
    <citation type="journal article" date="2019" name="Int. J. Syst. Evol. Microbiol.">
        <title>The Global Catalogue of Microorganisms (GCM) 10K type strain sequencing project: providing services to taxonomists for standard genome sequencing and annotation.</title>
        <authorList>
            <consortium name="The Broad Institute Genomics Platform"/>
            <consortium name="The Broad Institute Genome Sequencing Center for Infectious Disease"/>
            <person name="Wu L."/>
            <person name="Ma J."/>
        </authorList>
    </citation>
    <scope>NUCLEOTIDE SEQUENCE [LARGE SCALE GENOMIC DNA]</scope>
    <source>
        <strain evidence="1 2">JCM 12389</strain>
    </source>
</reference>
<organism evidence="1 2">
    <name type="scientific">Salinibacillus aidingensis</name>
    <dbReference type="NCBI Taxonomy" id="237684"/>
    <lineage>
        <taxon>Bacteria</taxon>
        <taxon>Bacillati</taxon>
        <taxon>Bacillota</taxon>
        <taxon>Bacilli</taxon>
        <taxon>Bacillales</taxon>
        <taxon>Bacillaceae</taxon>
        <taxon>Salinibacillus</taxon>
    </lineage>
</organism>
<dbReference type="InterPro" id="IPR021223">
    <property type="entry name" value="AbiGi"/>
</dbReference>
<dbReference type="EMBL" id="BAAADO010000001">
    <property type="protein sequence ID" value="GAA0483674.1"/>
    <property type="molecule type" value="Genomic_DNA"/>
</dbReference>
<protein>
    <submittedName>
        <fullName evidence="1">Uncharacterized protein</fullName>
    </submittedName>
</protein>
<dbReference type="Proteomes" id="UP001500880">
    <property type="component" value="Unassembled WGS sequence"/>
</dbReference>
<dbReference type="RefSeq" id="WP_343837374.1">
    <property type="nucleotide sequence ID" value="NZ_BAAADO010000001.1"/>
</dbReference>
<accession>A0ABN1ATQ3</accession>
<evidence type="ECO:0000313" key="1">
    <source>
        <dbReference type="EMBL" id="GAA0483674.1"/>
    </source>
</evidence>
<dbReference type="Pfam" id="PF10899">
    <property type="entry name" value="AbiGi"/>
    <property type="match status" value="1"/>
</dbReference>
<evidence type="ECO:0000313" key="2">
    <source>
        <dbReference type="Proteomes" id="UP001500880"/>
    </source>
</evidence>
<sequence length="231" mass="27296">MKPRFYSNIYWHFTGGPVSKDGSEVWHHFRCLREVKENTTLRHPERAMGNLKNILQSKVLQATTTEKVLEKVETDEFCCVCDIPLKDLVFHRQYYGDYAIGFNARKIHENFHPVLYFEPYPTKMLKMQPKQVQREVKEKGTENQMDFLELLGINQNNPLVNFLKLTHFDSDYDDSFYGEREWRCLDDFSFTNEDVEAVIVPKDHVNEISEYLKGEGFLNISVLSWDLIENI</sequence>
<keyword evidence="2" id="KW-1185">Reference proteome</keyword>
<name>A0ABN1ATQ3_9BACI</name>
<gene>
    <name evidence="1" type="ORF">GCM10008986_06000</name>
</gene>